<accession>A0ABV2RGZ0</accession>
<dbReference type="InterPro" id="IPR002048">
    <property type="entry name" value="EF_hand_dom"/>
</dbReference>
<dbReference type="RefSeq" id="WP_354090192.1">
    <property type="nucleotide sequence ID" value="NZ_JBEPTF010000005.1"/>
</dbReference>
<evidence type="ECO:0000313" key="4">
    <source>
        <dbReference type="Proteomes" id="UP001549313"/>
    </source>
</evidence>
<dbReference type="SUPFAM" id="SSF47473">
    <property type="entry name" value="EF-hand"/>
    <property type="match status" value="1"/>
</dbReference>
<dbReference type="InterPro" id="IPR011992">
    <property type="entry name" value="EF-hand-dom_pair"/>
</dbReference>
<feature type="compositionally biased region" description="Basic and acidic residues" evidence="1">
    <location>
        <begin position="231"/>
        <end position="241"/>
    </location>
</feature>
<dbReference type="Proteomes" id="UP001549313">
    <property type="component" value="Unassembled WGS sequence"/>
</dbReference>
<dbReference type="Gene3D" id="1.10.238.10">
    <property type="entry name" value="EF-hand"/>
    <property type="match status" value="2"/>
</dbReference>
<name>A0ABV2RGZ0_9CAUL</name>
<gene>
    <name evidence="3" type="ORF">ABIE19_003179</name>
</gene>
<dbReference type="PROSITE" id="PS00018">
    <property type="entry name" value="EF_HAND_1"/>
    <property type="match status" value="1"/>
</dbReference>
<dbReference type="EMBL" id="JBEPTF010000005">
    <property type="protein sequence ID" value="MET4685228.1"/>
    <property type="molecule type" value="Genomic_DNA"/>
</dbReference>
<feature type="region of interest" description="Disordered" evidence="1">
    <location>
        <begin position="208"/>
        <end position="241"/>
    </location>
</feature>
<reference evidence="3 4" key="1">
    <citation type="submission" date="2024-06" db="EMBL/GenBank/DDBJ databases">
        <title>Sorghum-associated microbial communities from plants grown in Nebraska, USA.</title>
        <authorList>
            <person name="Schachtman D."/>
        </authorList>
    </citation>
    <scope>NUCLEOTIDE SEQUENCE [LARGE SCALE GENOMIC DNA]</scope>
    <source>
        <strain evidence="3 4">2814</strain>
    </source>
</reference>
<comment type="caution">
    <text evidence="3">The sequence shown here is derived from an EMBL/GenBank/DDBJ whole genome shotgun (WGS) entry which is preliminary data.</text>
</comment>
<organism evidence="3 4">
    <name type="scientific">Brevundimonas faecalis</name>
    <dbReference type="NCBI Taxonomy" id="947378"/>
    <lineage>
        <taxon>Bacteria</taxon>
        <taxon>Pseudomonadati</taxon>
        <taxon>Pseudomonadota</taxon>
        <taxon>Alphaproteobacteria</taxon>
        <taxon>Caulobacterales</taxon>
        <taxon>Caulobacteraceae</taxon>
        <taxon>Brevundimonas</taxon>
    </lineage>
</organism>
<feature type="domain" description="EF-hand" evidence="2">
    <location>
        <begin position="41"/>
        <end position="76"/>
    </location>
</feature>
<dbReference type="Pfam" id="PF13202">
    <property type="entry name" value="EF-hand_5"/>
    <property type="match status" value="2"/>
</dbReference>
<dbReference type="PROSITE" id="PS50222">
    <property type="entry name" value="EF_HAND_2"/>
    <property type="match status" value="1"/>
</dbReference>
<proteinExistence type="predicted"/>
<evidence type="ECO:0000259" key="2">
    <source>
        <dbReference type="PROSITE" id="PS50222"/>
    </source>
</evidence>
<dbReference type="InterPro" id="IPR018247">
    <property type="entry name" value="EF_Hand_1_Ca_BS"/>
</dbReference>
<sequence>MAAITGGGGLTQQLYGKLFERLNTDGDDALSRAEVGAASGVSAKDAEAAFKALDADGDGRVVRAEMAPSDRFAADTINAMLVAQEAVTPENDRKIVASLFARADLDGDGALSAEEMDAERAVRRSASVDAGYSPTQLFLARDLNGDGLLRPDEVLVGHRVKLKLGGDPIRADPAQAAIRPVSIHGDAGQIAPGEPDPFERRQKLLDRFESKTPPPDTPSADTTPAGGFRHSTRERDEMKERAAAEITAGPISDALVARLMRNILQGWNAAPTSVDTSA</sequence>
<keyword evidence="4" id="KW-1185">Reference proteome</keyword>
<evidence type="ECO:0000313" key="3">
    <source>
        <dbReference type="EMBL" id="MET4685228.1"/>
    </source>
</evidence>
<protein>
    <submittedName>
        <fullName evidence="3">Ca2+-binding EF-hand superfamily protein</fullName>
    </submittedName>
</protein>
<evidence type="ECO:0000256" key="1">
    <source>
        <dbReference type="SAM" id="MobiDB-lite"/>
    </source>
</evidence>